<accession>A0ABR9P8Z6</accession>
<feature type="transmembrane region" description="Helical" evidence="6">
    <location>
        <begin position="251"/>
        <end position="281"/>
    </location>
</feature>
<keyword evidence="2 6" id="KW-0812">Transmembrane</keyword>
<evidence type="ECO:0000313" key="7">
    <source>
        <dbReference type="EMBL" id="MBE3000314.1"/>
    </source>
</evidence>
<proteinExistence type="predicted"/>
<feature type="transmembrane region" description="Helical" evidence="6">
    <location>
        <begin position="165"/>
        <end position="184"/>
    </location>
</feature>
<feature type="transmembrane region" description="Helical" evidence="6">
    <location>
        <begin position="75"/>
        <end position="94"/>
    </location>
</feature>
<keyword evidence="3 6" id="KW-1133">Transmembrane helix</keyword>
<sequence>MTGVDTAELPALVVRGAALFLPLLPLTALCLLRPPGRRETAAMIVATAWSLLALVPLNLVAVRVGWWSFHAEGAVWQGIPVDLLLAWAVLWGALPALALRYLPVPLLVVVLVWFDTLFMPLAEPVVVLGPWWVLGELAGTAVGLIPALMLAHWTLRGTLVHARMWAQAFLALGFMVVLPVAVAVPEVAGLPAPALSVAMQVLLVVSLPGLAAAREFAAVGNGTPLPYDPPARLVTGGPYAYVRNPMQVTMVCVYLVLGVLHPVLWIGAVVALAYGAGLAAWHEGAQLRAAFGERWEHYRSGVRPWVPRWRPWPGRAGGTLYVAADCSVCREVRTWVETRRPVRLRLRPAADHPEVLYRLTYEDALGNRWSGVAALARALEHLNLAWALAGWALSLPLVRHGVQLCADAFGGGPRPARQEPGRPTTGGAFPRGS</sequence>
<dbReference type="InterPro" id="IPR007318">
    <property type="entry name" value="Phopholipid_MeTrfase"/>
</dbReference>
<evidence type="ECO:0000256" key="3">
    <source>
        <dbReference type="ARBA" id="ARBA00022989"/>
    </source>
</evidence>
<dbReference type="Proteomes" id="UP000806528">
    <property type="component" value="Unassembled WGS sequence"/>
</dbReference>
<gene>
    <name evidence="7" type="ORF">IDM40_16630</name>
</gene>
<keyword evidence="4 6" id="KW-0472">Membrane</keyword>
<dbReference type="EMBL" id="JADBGI010000014">
    <property type="protein sequence ID" value="MBE3000314.1"/>
    <property type="molecule type" value="Genomic_DNA"/>
</dbReference>
<comment type="subcellular location">
    <subcellularLocation>
        <location evidence="1">Endomembrane system</location>
        <topology evidence="1">Multi-pass membrane protein</topology>
    </subcellularLocation>
</comment>
<dbReference type="RefSeq" id="WP_193122930.1">
    <property type="nucleotide sequence ID" value="NZ_JADBGI010000014.1"/>
</dbReference>
<dbReference type="Pfam" id="PF04191">
    <property type="entry name" value="PEMT"/>
    <property type="match status" value="1"/>
</dbReference>
<reference evidence="7 8" key="1">
    <citation type="submission" date="2020-09" db="EMBL/GenBank/DDBJ databases">
        <title>Diversity and distribution of actinomycetes associated with coral in the coast of Hainan.</title>
        <authorList>
            <person name="Li F."/>
        </authorList>
    </citation>
    <scope>NUCLEOTIDE SEQUENCE [LARGE SCALE GENOMIC DNA]</scope>
    <source>
        <strain evidence="7 8">HNM0947</strain>
    </source>
</reference>
<evidence type="ECO:0000313" key="8">
    <source>
        <dbReference type="Proteomes" id="UP000806528"/>
    </source>
</evidence>
<comment type="caution">
    <text evidence="7">The sequence shown here is derived from an EMBL/GenBank/DDBJ whole genome shotgun (WGS) entry which is preliminary data.</text>
</comment>
<protein>
    <submittedName>
        <fullName evidence="7">Isoprenylcysteine carboxylmethyltransferase family protein</fullName>
    </submittedName>
</protein>
<dbReference type="Gene3D" id="1.20.120.1630">
    <property type="match status" value="1"/>
</dbReference>
<feature type="region of interest" description="Disordered" evidence="5">
    <location>
        <begin position="410"/>
        <end position="433"/>
    </location>
</feature>
<keyword evidence="8" id="KW-1185">Reference proteome</keyword>
<feature type="transmembrane region" description="Helical" evidence="6">
    <location>
        <begin position="101"/>
        <end position="119"/>
    </location>
</feature>
<evidence type="ECO:0000256" key="4">
    <source>
        <dbReference type="ARBA" id="ARBA00023136"/>
    </source>
</evidence>
<feature type="transmembrane region" description="Helical" evidence="6">
    <location>
        <begin position="44"/>
        <end position="69"/>
    </location>
</feature>
<evidence type="ECO:0000256" key="1">
    <source>
        <dbReference type="ARBA" id="ARBA00004127"/>
    </source>
</evidence>
<name>A0ABR9P8Z6_9ACTN</name>
<feature type="transmembrane region" description="Helical" evidence="6">
    <location>
        <begin position="12"/>
        <end position="32"/>
    </location>
</feature>
<evidence type="ECO:0000256" key="6">
    <source>
        <dbReference type="SAM" id="Phobius"/>
    </source>
</evidence>
<evidence type="ECO:0000256" key="5">
    <source>
        <dbReference type="SAM" id="MobiDB-lite"/>
    </source>
</evidence>
<evidence type="ECO:0000256" key="2">
    <source>
        <dbReference type="ARBA" id="ARBA00022692"/>
    </source>
</evidence>
<feature type="transmembrane region" description="Helical" evidence="6">
    <location>
        <begin position="131"/>
        <end position="153"/>
    </location>
</feature>
<feature type="transmembrane region" description="Helical" evidence="6">
    <location>
        <begin position="190"/>
        <end position="213"/>
    </location>
</feature>
<organism evidence="7 8">
    <name type="scientific">Nocardiopsis coralli</name>
    <dbReference type="NCBI Taxonomy" id="2772213"/>
    <lineage>
        <taxon>Bacteria</taxon>
        <taxon>Bacillati</taxon>
        <taxon>Actinomycetota</taxon>
        <taxon>Actinomycetes</taxon>
        <taxon>Streptosporangiales</taxon>
        <taxon>Nocardiopsidaceae</taxon>
        <taxon>Nocardiopsis</taxon>
    </lineage>
</organism>